<feature type="region of interest" description="Disordered" evidence="1">
    <location>
        <begin position="515"/>
        <end position="578"/>
    </location>
</feature>
<name>A0A9K3Q284_9STRA</name>
<dbReference type="Pfam" id="PF10294">
    <property type="entry name" value="Methyltransf_16"/>
    <property type="match status" value="1"/>
</dbReference>
<gene>
    <name evidence="2" type="ORF">IV203_030991</name>
</gene>
<dbReference type="GO" id="GO:0008168">
    <property type="term" value="F:methyltransferase activity"/>
    <property type="evidence" value="ECO:0007669"/>
    <property type="project" value="UniProtKB-KW"/>
</dbReference>
<keyword evidence="2" id="KW-0808">Transferase</keyword>
<dbReference type="CDD" id="cd02440">
    <property type="entry name" value="AdoMet_MTases"/>
    <property type="match status" value="1"/>
</dbReference>
<keyword evidence="2" id="KW-0489">Methyltransferase</keyword>
<feature type="region of interest" description="Disordered" evidence="1">
    <location>
        <begin position="1"/>
        <end position="48"/>
    </location>
</feature>
<dbReference type="GO" id="GO:0032259">
    <property type="term" value="P:methylation"/>
    <property type="evidence" value="ECO:0007669"/>
    <property type="project" value="UniProtKB-KW"/>
</dbReference>
<dbReference type="OrthoDB" id="46564at2759"/>
<keyword evidence="3" id="KW-1185">Reference proteome</keyword>
<dbReference type="AlphaFoldDB" id="A0A9K3Q284"/>
<feature type="compositionally biased region" description="Polar residues" evidence="1">
    <location>
        <begin position="356"/>
        <end position="379"/>
    </location>
</feature>
<dbReference type="EMBL" id="JAGRRH010000006">
    <property type="protein sequence ID" value="KAG7368248.1"/>
    <property type="molecule type" value="Genomic_DNA"/>
</dbReference>
<comment type="caution">
    <text evidence="2">The sequence shown here is derived from an EMBL/GenBank/DDBJ whole genome shotgun (WGS) entry which is preliminary data.</text>
</comment>
<protein>
    <submittedName>
        <fullName evidence="2">Type 12 methyltransferase</fullName>
    </submittedName>
</protein>
<reference evidence="2" key="2">
    <citation type="submission" date="2021-04" db="EMBL/GenBank/DDBJ databases">
        <authorList>
            <person name="Podell S."/>
        </authorList>
    </citation>
    <scope>NUCLEOTIDE SEQUENCE</scope>
    <source>
        <strain evidence="2">Hildebrandi</strain>
    </source>
</reference>
<dbReference type="Proteomes" id="UP000693970">
    <property type="component" value="Unassembled WGS sequence"/>
</dbReference>
<dbReference type="InterPro" id="IPR019410">
    <property type="entry name" value="Methyltransf_16"/>
</dbReference>
<reference evidence="2" key="1">
    <citation type="journal article" date="2021" name="Sci. Rep.">
        <title>Diploid genomic architecture of Nitzschia inconspicua, an elite biomass production diatom.</title>
        <authorList>
            <person name="Oliver A."/>
            <person name="Podell S."/>
            <person name="Pinowska A."/>
            <person name="Traller J.C."/>
            <person name="Smith S.R."/>
            <person name="McClure R."/>
            <person name="Beliaev A."/>
            <person name="Bohutskyi P."/>
            <person name="Hill E.A."/>
            <person name="Rabines A."/>
            <person name="Zheng H."/>
            <person name="Allen L.Z."/>
            <person name="Kuo A."/>
            <person name="Grigoriev I.V."/>
            <person name="Allen A.E."/>
            <person name="Hazlebeck D."/>
            <person name="Allen E.E."/>
        </authorList>
    </citation>
    <scope>NUCLEOTIDE SEQUENCE</scope>
    <source>
        <strain evidence="2">Hildebrandi</strain>
    </source>
</reference>
<dbReference type="PANTHER" id="PTHR14614:SF132">
    <property type="entry name" value="PROTEIN-LYSINE METHYLTRANSFERASE C42C1.13"/>
    <property type="match status" value="1"/>
</dbReference>
<feature type="compositionally biased region" description="Basic and acidic residues" evidence="1">
    <location>
        <begin position="536"/>
        <end position="578"/>
    </location>
</feature>
<evidence type="ECO:0000256" key="1">
    <source>
        <dbReference type="SAM" id="MobiDB-lite"/>
    </source>
</evidence>
<dbReference type="PANTHER" id="PTHR14614">
    <property type="entry name" value="HEPATOCELLULAR CARCINOMA-ASSOCIATED ANTIGEN"/>
    <property type="match status" value="1"/>
</dbReference>
<organism evidence="2 3">
    <name type="scientific">Nitzschia inconspicua</name>
    <dbReference type="NCBI Taxonomy" id="303405"/>
    <lineage>
        <taxon>Eukaryota</taxon>
        <taxon>Sar</taxon>
        <taxon>Stramenopiles</taxon>
        <taxon>Ochrophyta</taxon>
        <taxon>Bacillariophyta</taxon>
        <taxon>Bacillariophyceae</taxon>
        <taxon>Bacillariophycidae</taxon>
        <taxon>Bacillariales</taxon>
        <taxon>Bacillariaceae</taxon>
        <taxon>Nitzschia</taxon>
    </lineage>
</organism>
<feature type="region of interest" description="Disordered" evidence="1">
    <location>
        <begin position="356"/>
        <end position="389"/>
    </location>
</feature>
<proteinExistence type="predicted"/>
<evidence type="ECO:0000313" key="3">
    <source>
        <dbReference type="Proteomes" id="UP000693970"/>
    </source>
</evidence>
<feature type="compositionally biased region" description="Polar residues" evidence="1">
    <location>
        <begin position="431"/>
        <end position="442"/>
    </location>
</feature>
<accession>A0A9K3Q284</accession>
<evidence type="ECO:0000313" key="2">
    <source>
        <dbReference type="EMBL" id="KAG7368248.1"/>
    </source>
</evidence>
<sequence length="866" mass="96822">MAPESVVESSASDKRKAGDGGNVQHPPQQQHEIPSSPRCMTETPWTDAQIRWSEDEGVPEKEESPFFDPFADPDPTQVFTFAFSIPRHSQLDANNNCIINPKVDADDNQLSKKSFGNTIELKIQGYKTHSDQVWQSTGLTLWKASKYLCDYMVKQSQVLQHKRILELGAGLGLNGILAHRIAPHSSTVLVTDGDTDALVQLRKNIQTNRVSHNVSAEQLIWGQDTAQAFLEAHKQHQLENDGRFDVILASDIIYSKVVIDPLWETIRSLLSRAGGSFWMAFARRKVPVTIDFVLEKGTEYGFRHKLVAERAFVDDENNITDDGIENSKIEDAAGGDKVFIYVFEWENESKAEVCRNGQTRTASSNPINGITAQSASSFPASRKQDAKPSIQNGFKRGFLLGGLGYSNGKKSSNMAVQDDVSHETKLLVSSDAQKSLHQTKIVQKNRKPPSSGWTKGFLTSKPKPRKKSQRQANQASLVAHDLLQLENPSSMVGSGSSVVTGNDQKIHLRRSNKQPLIQILDDDPDFHATDIGSRQNRSETTNEKSSKHTVDSESNHEVHGERGEASLRKEASTTLSEHKRLPLLDRSRNFADSEFDDADKVVSCQSNFFTKEAHKPLKVSSRCHSESTSAENFRSILEFQRELENAIQKSVEFLSIEMREDYFLQLSSAWTGREVVCAWELVLTQVEGINNCGIKTLGSVLFRNHPTGVSAILDRVLSEDDRKMCLLAVIFLRDLSSDDLDNFSVKRDFQTVLDALVRLSHGERRTVLTQTAWETSILFLAHAIRGDKNEREKSSIGSKTLLATIQSLLRQQLHWQLSKKTCNLQKIKKLQSIDLKINPALASQNSENVSLQEIASDLMALLVPRI</sequence>
<feature type="region of interest" description="Disordered" evidence="1">
    <location>
        <begin position="431"/>
        <end position="474"/>
    </location>
</feature>